<dbReference type="EMBL" id="JMIU01000002">
    <property type="protein sequence ID" value="KDN94699.1"/>
    <property type="molecule type" value="Genomic_DNA"/>
</dbReference>
<name>A0A066ZR37_HYDMR</name>
<dbReference type="RefSeq" id="WP_029913485.1">
    <property type="nucleotide sequence ID" value="NZ_JMIU01000002.1"/>
</dbReference>
<accession>A0A066ZR37</accession>
<dbReference type="Proteomes" id="UP000027341">
    <property type="component" value="Unassembled WGS sequence"/>
</dbReference>
<proteinExistence type="predicted"/>
<protein>
    <submittedName>
        <fullName evidence="1">Uncharacterized protein</fullName>
    </submittedName>
</protein>
<evidence type="ECO:0000313" key="1">
    <source>
        <dbReference type="EMBL" id="KDN94699.1"/>
    </source>
</evidence>
<organism evidence="1 2">
    <name type="scientific">Hydrogenovibrio marinus</name>
    <dbReference type="NCBI Taxonomy" id="28885"/>
    <lineage>
        <taxon>Bacteria</taxon>
        <taxon>Pseudomonadati</taxon>
        <taxon>Pseudomonadota</taxon>
        <taxon>Gammaproteobacteria</taxon>
        <taxon>Thiotrichales</taxon>
        <taxon>Piscirickettsiaceae</taxon>
        <taxon>Hydrogenovibrio</taxon>
    </lineage>
</organism>
<evidence type="ECO:0000313" key="2">
    <source>
        <dbReference type="Proteomes" id="UP000027341"/>
    </source>
</evidence>
<comment type="caution">
    <text evidence="1">The sequence shown here is derived from an EMBL/GenBank/DDBJ whole genome shotgun (WGS) entry which is preliminary data.</text>
</comment>
<keyword evidence="2" id="KW-1185">Reference proteome</keyword>
<gene>
    <name evidence="1" type="ORF">EI16_12445</name>
</gene>
<dbReference type="STRING" id="28885.EI16_12445"/>
<sequence length="115" mass="12917">MSWIEINLDSDEESLYNPEIGWKIRPALAGAGTLWTNEITGSTKNESESYEALKIKLIEAPLEEKFIASALTGLISNLETEFDNLKDEDLDRLKNNARSLGMSLAHLHITETFMC</sequence>
<dbReference type="AlphaFoldDB" id="A0A066ZR37"/>
<reference evidence="1 2" key="1">
    <citation type="submission" date="2014-04" db="EMBL/GenBank/DDBJ databases">
        <title>Draft genome sequence of Hydrogenovibrio marinus MH-110, a model organism for aerobic H2 metabolism.</title>
        <authorList>
            <person name="Cha H.J."/>
            <person name="Jo B.H."/>
            <person name="Hwang B.H."/>
        </authorList>
    </citation>
    <scope>NUCLEOTIDE SEQUENCE [LARGE SCALE GENOMIC DNA]</scope>
    <source>
        <strain evidence="1 2">MH-110</strain>
    </source>
</reference>